<sequence length="72" mass="8290">MPGALLMCLFYLYYFGFQVLSAILQHLPSIEVKSFVVDYEAGLWQAIRDVFPQPDIQGCAFHFGQALYRKVQ</sequence>
<evidence type="ECO:0008006" key="4">
    <source>
        <dbReference type="Google" id="ProtNLM"/>
    </source>
</evidence>
<reference evidence="2" key="1">
    <citation type="journal article" date="2019" name="bioRxiv">
        <title>The Genome of the Zebra Mussel, Dreissena polymorpha: A Resource for Invasive Species Research.</title>
        <authorList>
            <person name="McCartney M.A."/>
            <person name="Auch B."/>
            <person name="Kono T."/>
            <person name="Mallez S."/>
            <person name="Zhang Y."/>
            <person name="Obille A."/>
            <person name="Becker A."/>
            <person name="Abrahante J.E."/>
            <person name="Garbe J."/>
            <person name="Badalamenti J.P."/>
            <person name="Herman A."/>
            <person name="Mangelson H."/>
            <person name="Liachko I."/>
            <person name="Sullivan S."/>
            <person name="Sone E.D."/>
            <person name="Koren S."/>
            <person name="Silverstein K.A.T."/>
            <person name="Beckman K.B."/>
            <person name="Gohl D.M."/>
        </authorList>
    </citation>
    <scope>NUCLEOTIDE SEQUENCE</scope>
    <source>
        <strain evidence="2">Duluth1</strain>
        <tissue evidence="2">Whole animal</tissue>
    </source>
</reference>
<reference evidence="2" key="2">
    <citation type="submission" date="2020-11" db="EMBL/GenBank/DDBJ databases">
        <authorList>
            <person name="McCartney M.A."/>
            <person name="Auch B."/>
            <person name="Kono T."/>
            <person name="Mallez S."/>
            <person name="Becker A."/>
            <person name="Gohl D.M."/>
            <person name="Silverstein K.A.T."/>
            <person name="Koren S."/>
            <person name="Bechman K.B."/>
            <person name="Herman A."/>
            <person name="Abrahante J.E."/>
            <person name="Garbe J."/>
        </authorList>
    </citation>
    <scope>NUCLEOTIDE SEQUENCE</scope>
    <source>
        <strain evidence="2">Duluth1</strain>
        <tissue evidence="2">Whole animal</tissue>
    </source>
</reference>
<proteinExistence type="predicted"/>
<name>A0A9D4M592_DREPO</name>
<dbReference type="Proteomes" id="UP000828390">
    <property type="component" value="Unassembled WGS sequence"/>
</dbReference>
<accession>A0A9D4M592</accession>
<gene>
    <name evidence="2" type="ORF">DPMN_033056</name>
</gene>
<dbReference type="AlphaFoldDB" id="A0A9D4M592"/>
<feature type="chain" id="PRO_5038845740" description="MULE transposase domain-containing protein" evidence="1">
    <location>
        <begin position="22"/>
        <end position="72"/>
    </location>
</feature>
<keyword evidence="1" id="KW-0732">Signal</keyword>
<dbReference type="EMBL" id="JAIWYP010000002">
    <property type="protein sequence ID" value="KAH3869883.1"/>
    <property type="molecule type" value="Genomic_DNA"/>
</dbReference>
<keyword evidence="3" id="KW-1185">Reference proteome</keyword>
<evidence type="ECO:0000256" key="1">
    <source>
        <dbReference type="SAM" id="SignalP"/>
    </source>
</evidence>
<evidence type="ECO:0000313" key="3">
    <source>
        <dbReference type="Proteomes" id="UP000828390"/>
    </source>
</evidence>
<comment type="caution">
    <text evidence="2">The sequence shown here is derived from an EMBL/GenBank/DDBJ whole genome shotgun (WGS) entry which is preliminary data.</text>
</comment>
<evidence type="ECO:0000313" key="2">
    <source>
        <dbReference type="EMBL" id="KAH3869883.1"/>
    </source>
</evidence>
<feature type="signal peptide" evidence="1">
    <location>
        <begin position="1"/>
        <end position="21"/>
    </location>
</feature>
<organism evidence="2 3">
    <name type="scientific">Dreissena polymorpha</name>
    <name type="common">Zebra mussel</name>
    <name type="synonym">Mytilus polymorpha</name>
    <dbReference type="NCBI Taxonomy" id="45954"/>
    <lineage>
        <taxon>Eukaryota</taxon>
        <taxon>Metazoa</taxon>
        <taxon>Spiralia</taxon>
        <taxon>Lophotrochozoa</taxon>
        <taxon>Mollusca</taxon>
        <taxon>Bivalvia</taxon>
        <taxon>Autobranchia</taxon>
        <taxon>Heteroconchia</taxon>
        <taxon>Euheterodonta</taxon>
        <taxon>Imparidentia</taxon>
        <taxon>Neoheterodontei</taxon>
        <taxon>Myida</taxon>
        <taxon>Dreissenoidea</taxon>
        <taxon>Dreissenidae</taxon>
        <taxon>Dreissena</taxon>
    </lineage>
</organism>
<protein>
    <recommendedName>
        <fullName evidence="4">MULE transposase domain-containing protein</fullName>
    </recommendedName>
</protein>